<accession>A0A0C9UGX9</accession>
<organism evidence="1 2">
    <name type="scientific">Sphaerobolus stellatus (strain SS14)</name>
    <dbReference type="NCBI Taxonomy" id="990650"/>
    <lineage>
        <taxon>Eukaryota</taxon>
        <taxon>Fungi</taxon>
        <taxon>Dikarya</taxon>
        <taxon>Basidiomycota</taxon>
        <taxon>Agaricomycotina</taxon>
        <taxon>Agaricomycetes</taxon>
        <taxon>Phallomycetidae</taxon>
        <taxon>Geastrales</taxon>
        <taxon>Sphaerobolaceae</taxon>
        <taxon>Sphaerobolus</taxon>
    </lineage>
</organism>
<proteinExistence type="predicted"/>
<evidence type="ECO:0000313" key="1">
    <source>
        <dbReference type="EMBL" id="KIJ24420.1"/>
    </source>
</evidence>
<gene>
    <name evidence="1" type="ORF">M422DRAFT_274812</name>
</gene>
<name>A0A0C9UGX9_SPHS4</name>
<dbReference type="AlphaFoldDB" id="A0A0C9UGX9"/>
<dbReference type="Proteomes" id="UP000054279">
    <property type="component" value="Unassembled WGS sequence"/>
</dbReference>
<dbReference type="EMBL" id="KN837492">
    <property type="protein sequence ID" value="KIJ24420.1"/>
    <property type="molecule type" value="Genomic_DNA"/>
</dbReference>
<evidence type="ECO:0000313" key="2">
    <source>
        <dbReference type="Proteomes" id="UP000054279"/>
    </source>
</evidence>
<keyword evidence="2" id="KW-1185">Reference proteome</keyword>
<protein>
    <submittedName>
        <fullName evidence="1">Uncharacterized protein</fullName>
    </submittedName>
</protein>
<dbReference type="HOGENOM" id="CLU_2456218_0_0_1"/>
<sequence length="89" mass="10115">MSRLSIVPLPHPLPPPSNYLHTLALIHPERCTITQFFNYGITINQDTQLSSTLCPAFHFDITKIHNEHECFSNYTTSSKIACQSVEDEL</sequence>
<reference evidence="1 2" key="1">
    <citation type="submission" date="2014-06" db="EMBL/GenBank/DDBJ databases">
        <title>Evolutionary Origins and Diversification of the Mycorrhizal Mutualists.</title>
        <authorList>
            <consortium name="DOE Joint Genome Institute"/>
            <consortium name="Mycorrhizal Genomics Consortium"/>
            <person name="Kohler A."/>
            <person name="Kuo A."/>
            <person name="Nagy L.G."/>
            <person name="Floudas D."/>
            <person name="Copeland A."/>
            <person name="Barry K.W."/>
            <person name="Cichocki N."/>
            <person name="Veneault-Fourrey C."/>
            <person name="LaButti K."/>
            <person name="Lindquist E.A."/>
            <person name="Lipzen A."/>
            <person name="Lundell T."/>
            <person name="Morin E."/>
            <person name="Murat C."/>
            <person name="Riley R."/>
            <person name="Ohm R."/>
            <person name="Sun H."/>
            <person name="Tunlid A."/>
            <person name="Henrissat B."/>
            <person name="Grigoriev I.V."/>
            <person name="Hibbett D.S."/>
            <person name="Martin F."/>
        </authorList>
    </citation>
    <scope>NUCLEOTIDE SEQUENCE [LARGE SCALE GENOMIC DNA]</scope>
    <source>
        <strain evidence="1 2">SS14</strain>
    </source>
</reference>